<evidence type="ECO:0000313" key="9">
    <source>
        <dbReference type="EMBL" id="SMC44811.1"/>
    </source>
</evidence>
<evidence type="ECO:0000256" key="1">
    <source>
        <dbReference type="ARBA" id="ARBA00004571"/>
    </source>
</evidence>
<evidence type="ECO:0000256" key="3">
    <source>
        <dbReference type="ARBA" id="ARBA00022452"/>
    </source>
</evidence>
<dbReference type="NCBIfam" id="TIGR04057">
    <property type="entry name" value="SusC_RagA_signa"/>
    <property type="match status" value="1"/>
</dbReference>
<evidence type="ECO:0000256" key="4">
    <source>
        <dbReference type="ARBA" id="ARBA00022692"/>
    </source>
</evidence>
<dbReference type="Pfam" id="PF13715">
    <property type="entry name" value="CarbopepD_reg_2"/>
    <property type="match status" value="1"/>
</dbReference>
<dbReference type="Gene3D" id="3.55.50.30">
    <property type="match status" value="1"/>
</dbReference>
<gene>
    <name evidence="9" type="ORF">SAMN04488524_0484</name>
</gene>
<dbReference type="InterPro" id="IPR036942">
    <property type="entry name" value="Beta-barrel_TonB_sf"/>
</dbReference>
<keyword evidence="3 7" id="KW-1134">Transmembrane beta strand</keyword>
<dbReference type="NCBIfam" id="TIGR04056">
    <property type="entry name" value="OMP_RagA_SusC"/>
    <property type="match status" value="1"/>
</dbReference>
<dbReference type="EMBL" id="FWXT01000001">
    <property type="protein sequence ID" value="SMC44811.1"/>
    <property type="molecule type" value="Genomic_DNA"/>
</dbReference>
<evidence type="ECO:0000256" key="5">
    <source>
        <dbReference type="ARBA" id="ARBA00023136"/>
    </source>
</evidence>
<sequence>MYKNYFAYKRGMPHRNLPKFFLVMKLLSVLIFLGAFQLNAAVHAQYISIDVKNTSLKEVFSILTRQSNYEFMYDSQMLQNARPVTIKVVGATLKEVLNKCFANQAITYQIKENTIIVAKADDQSNNRIQISGLVLSSDDGLPLPGVIVRIKGTDKSAATNNSGQFTISADIGDVLVLSFIGYKTQEMVIKNDAALKIRLISSPTDLDNVIVTGYGTTQKSDVISSLGVIKGEDLQKAPVKSFEEALAGRVSGVQVTSSEGGPGATTNIVVRGNNSLSQDNSPLWVIDGFPIENPNNNTINPADVETITVLKDAASTAIYGSRGANGVILVTTKRGKSGSPVVAFDGSYGFQRSLKLMELLKPYEYVQLVIERNGLVAKERYTPGDPELDGRPAYVPGGRTIDYYKTQPYTNWQDKLFQTAPFQNYSLSLSGGTDKSKYLISGSTTDQDGTILQTNFKRYQGRFVFSQEVNKKTDFNLNVNYARTRTTGTSPSNIPTNGSASLSLLYGIWGYRPAVSPSSSVEDQLNLPIDPDGQNAYSFNPIVQNNNTTINAHLNNLVANAGIDYKILPELTFRVTGGINYTQRLSNAYYSALTYQGSPSSVLGPNGFIDNYALTNLVNENTLNYKKVFNRYHSVNLLGGFSIQGAKLTTSRALASKVPNDILGVSGLDEGTPYAISSGSTQNFLSSYFSRVNYNYKSKYYFSGVIRADGSSKFAPGNQWGYFPSAAVSWNIGREDFMKNISSVSALKFRASYGTSGNNRIGDYAYLSPINQSDISSTYTFGNTYMKGSYQSGLANEELKWETTAITDLGLDFGFLKNRIELTVDYYRKITSDLLLQATTPGHIGYTSAIQNIGSVRNSGWEFSLNTVNSDKALKWSSNFNISFNRNEVLALSSGQRGLISQVSYNINPAFPYVAIVGGPISQIIGFKWLGNYQYEDFDLLPNGAYVLKGNLPTNGSARTAMQPGDIKYEDINQDGTITDADKVVIGNPNPLFTGGFSNNFNFKNFDLSILLTYSYGNDILNANRLIFEGMPDSYTNQFASYANRWTPENQTNLYPRAGGATTIPAVSSRVVEDGSFLRLQTVSLGYNLPKKMSESIKVKNARIYASAQNLAVWSKYQGSDPEVSTRPGALTQGFDYAAYPRSFTMTFGLNFSF</sequence>
<evidence type="ECO:0000256" key="2">
    <source>
        <dbReference type="ARBA" id="ARBA00022448"/>
    </source>
</evidence>
<keyword evidence="6 7" id="KW-0998">Cell outer membrane</keyword>
<dbReference type="AlphaFoldDB" id="A0A1W1Z9E9"/>
<proteinExistence type="inferred from homology"/>
<dbReference type="Pfam" id="PF07660">
    <property type="entry name" value="STN"/>
    <property type="match status" value="1"/>
</dbReference>
<dbReference type="SUPFAM" id="SSF49464">
    <property type="entry name" value="Carboxypeptidase regulatory domain-like"/>
    <property type="match status" value="1"/>
</dbReference>
<dbReference type="GO" id="GO:0009279">
    <property type="term" value="C:cell outer membrane"/>
    <property type="evidence" value="ECO:0007669"/>
    <property type="project" value="UniProtKB-SubCell"/>
</dbReference>
<dbReference type="InterPro" id="IPR011662">
    <property type="entry name" value="Secretin/TonB_short_N"/>
</dbReference>
<dbReference type="InterPro" id="IPR023997">
    <property type="entry name" value="TonB-dep_OMP_SusC/RagA_CS"/>
</dbReference>
<dbReference type="STRING" id="151894.SAMN04488524_0484"/>
<dbReference type="Gene3D" id="2.60.40.1120">
    <property type="entry name" value="Carboxypeptidase-like, regulatory domain"/>
    <property type="match status" value="1"/>
</dbReference>
<name>A0A1W1Z9E9_9SPHI</name>
<evidence type="ECO:0000313" key="10">
    <source>
        <dbReference type="Proteomes" id="UP000192756"/>
    </source>
</evidence>
<dbReference type="InterPro" id="IPR008969">
    <property type="entry name" value="CarboxyPept-like_regulatory"/>
</dbReference>
<dbReference type="SUPFAM" id="SSF56935">
    <property type="entry name" value="Porins"/>
    <property type="match status" value="1"/>
</dbReference>
<dbReference type="Proteomes" id="UP000192756">
    <property type="component" value="Unassembled WGS sequence"/>
</dbReference>
<accession>A0A1W1Z9E9</accession>
<dbReference type="SMART" id="SM00965">
    <property type="entry name" value="STN"/>
    <property type="match status" value="1"/>
</dbReference>
<dbReference type="InterPro" id="IPR012910">
    <property type="entry name" value="Plug_dom"/>
</dbReference>
<reference evidence="10" key="1">
    <citation type="submission" date="2017-04" db="EMBL/GenBank/DDBJ databases">
        <authorList>
            <person name="Varghese N."/>
            <person name="Submissions S."/>
        </authorList>
    </citation>
    <scope>NUCLEOTIDE SEQUENCE [LARGE SCALE GENOMIC DNA]</scope>
    <source>
        <strain evidence="10">DSM 12126</strain>
    </source>
</reference>
<keyword evidence="2 7" id="KW-0813">Transport</keyword>
<dbReference type="InterPro" id="IPR039426">
    <property type="entry name" value="TonB-dep_rcpt-like"/>
</dbReference>
<keyword evidence="10" id="KW-1185">Reference proteome</keyword>
<dbReference type="InterPro" id="IPR023996">
    <property type="entry name" value="TonB-dep_OMP_SusC/RagA"/>
</dbReference>
<evidence type="ECO:0000259" key="8">
    <source>
        <dbReference type="SMART" id="SM00965"/>
    </source>
</evidence>
<evidence type="ECO:0000256" key="7">
    <source>
        <dbReference type="PROSITE-ProRule" id="PRU01360"/>
    </source>
</evidence>
<dbReference type="Pfam" id="PF07715">
    <property type="entry name" value="Plug"/>
    <property type="match status" value="1"/>
</dbReference>
<keyword evidence="5 7" id="KW-0472">Membrane</keyword>
<organism evidence="9 10">
    <name type="scientific">Pedobacter africanus</name>
    <dbReference type="NCBI Taxonomy" id="151894"/>
    <lineage>
        <taxon>Bacteria</taxon>
        <taxon>Pseudomonadati</taxon>
        <taxon>Bacteroidota</taxon>
        <taxon>Sphingobacteriia</taxon>
        <taxon>Sphingobacteriales</taxon>
        <taxon>Sphingobacteriaceae</taxon>
        <taxon>Pedobacter</taxon>
    </lineage>
</organism>
<dbReference type="Gene3D" id="2.40.170.20">
    <property type="entry name" value="TonB-dependent receptor, beta-barrel domain"/>
    <property type="match status" value="1"/>
</dbReference>
<keyword evidence="4 7" id="KW-0812">Transmembrane</keyword>
<dbReference type="Gene3D" id="2.170.130.10">
    <property type="entry name" value="TonB-dependent receptor, plug domain"/>
    <property type="match status" value="1"/>
</dbReference>
<dbReference type="InterPro" id="IPR037066">
    <property type="entry name" value="Plug_dom_sf"/>
</dbReference>
<feature type="domain" description="Secretin/TonB short N-terminal" evidence="8">
    <location>
        <begin position="69"/>
        <end position="120"/>
    </location>
</feature>
<dbReference type="PROSITE" id="PS52016">
    <property type="entry name" value="TONB_DEPENDENT_REC_3"/>
    <property type="match status" value="1"/>
</dbReference>
<evidence type="ECO:0000256" key="6">
    <source>
        <dbReference type="ARBA" id="ARBA00023237"/>
    </source>
</evidence>
<comment type="subcellular location">
    <subcellularLocation>
        <location evidence="1 7">Cell outer membrane</location>
        <topology evidence="1 7">Multi-pass membrane protein</topology>
    </subcellularLocation>
</comment>
<comment type="similarity">
    <text evidence="7">Belongs to the TonB-dependent receptor family.</text>
</comment>
<protein>
    <submittedName>
        <fullName evidence="9">TonB-linked outer membrane protein, SusC/RagA family</fullName>
    </submittedName>
</protein>